<dbReference type="GO" id="GO:0005794">
    <property type="term" value="C:Golgi apparatus"/>
    <property type="evidence" value="ECO:0007669"/>
    <property type="project" value="TreeGrafter"/>
</dbReference>
<name>A0A6F9DSK9_9ASCI</name>
<evidence type="ECO:0000256" key="4">
    <source>
        <dbReference type="ARBA" id="ARBA00022692"/>
    </source>
</evidence>
<evidence type="ECO:0000256" key="5">
    <source>
        <dbReference type="ARBA" id="ARBA00022933"/>
    </source>
</evidence>
<dbReference type="GO" id="GO:0005789">
    <property type="term" value="C:endoplasmic reticulum membrane"/>
    <property type="evidence" value="ECO:0007669"/>
    <property type="project" value="TreeGrafter"/>
</dbReference>
<keyword evidence="6 9" id="KW-1133">Transmembrane helix</keyword>
<reference evidence="10" key="1">
    <citation type="submission" date="2020-04" db="EMBL/GenBank/DDBJ databases">
        <authorList>
            <person name="Neveu A P."/>
        </authorList>
    </citation>
    <scope>NUCLEOTIDE SEQUENCE</scope>
    <source>
        <tissue evidence="10">Whole embryo</tissue>
    </source>
</reference>
<gene>
    <name evidence="10" type="primary">Selenok</name>
</gene>
<evidence type="ECO:0000256" key="7">
    <source>
        <dbReference type="ARBA" id="ARBA00023136"/>
    </source>
</evidence>
<accession>A0A6F9DSK9</accession>
<keyword evidence="5" id="KW-0712">Selenocysteine</keyword>
<dbReference type="PANTHER" id="PTHR16875:SF0">
    <property type="entry name" value="SELENOPROTEIN K"/>
    <property type="match status" value="1"/>
</dbReference>
<feature type="region of interest" description="Disordered" evidence="8">
    <location>
        <begin position="46"/>
        <end position="90"/>
    </location>
</feature>
<evidence type="ECO:0000256" key="9">
    <source>
        <dbReference type="SAM" id="Phobius"/>
    </source>
</evidence>
<comment type="similarity">
    <text evidence="2">Belongs to the selenoprotein K family.</text>
</comment>
<sequence>MPYVVGGEVQNNRSWMRSSIVTDTFWSFINFIVLFFQTMFQPDLSKQGRGYQSSYSTKPRGGPDGPGPRRPMGGFRRNTGPSAPPMAGGG</sequence>
<dbReference type="InterPro" id="IPR024491">
    <property type="entry name" value="Se_SelK/SelG"/>
</dbReference>
<dbReference type="AlphaFoldDB" id="A0A6F9DSK9"/>
<organism evidence="10">
    <name type="scientific">Phallusia mammillata</name>
    <dbReference type="NCBI Taxonomy" id="59560"/>
    <lineage>
        <taxon>Eukaryota</taxon>
        <taxon>Metazoa</taxon>
        <taxon>Chordata</taxon>
        <taxon>Tunicata</taxon>
        <taxon>Ascidiacea</taxon>
        <taxon>Phlebobranchia</taxon>
        <taxon>Ascidiidae</taxon>
        <taxon>Phallusia</taxon>
    </lineage>
</organism>
<evidence type="ECO:0000256" key="1">
    <source>
        <dbReference type="ARBA" id="ARBA00004167"/>
    </source>
</evidence>
<dbReference type="Pfam" id="PF10961">
    <property type="entry name" value="SelK_SelG"/>
    <property type="match status" value="1"/>
</dbReference>
<evidence type="ECO:0000256" key="3">
    <source>
        <dbReference type="ARBA" id="ARBA00020495"/>
    </source>
</evidence>
<dbReference type="PANTHER" id="PTHR16875">
    <property type="entry name" value="SELENOPROTEIN K"/>
    <property type="match status" value="1"/>
</dbReference>
<proteinExistence type="evidence at transcript level"/>
<dbReference type="GO" id="GO:0032469">
    <property type="term" value="P:endoplasmic reticulum calcium ion homeostasis"/>
    <property type="evidence" value="ECO:0007669"/>
    <property type="project" value="TreeGrafter"/>
</dbReference>
<feature type="transmembrane region" description="Helical" evidence="9">
    <location>
        <begin position="20"/>
        <end position="40"/>
    </location>
</feature>
<comment type="subcellular location">
    <subcellularLocation>
        <location evidence="1">Membrane</location>
        <topology evidence="1">Single-pass membrane protein</topology>
    </subcellularLocation>
</comment>
<evidence type="ECO:0000256" key="2">
    <source>
        <dbReference type="ARBA" id="ARBA00008504"/>
    </source>
</evidence>
<protein>
    <recommendedName>
        <fullName evidence="3">Selenoprotein K</fullName>
    </recommendedName>
</protein>
<dbReference type="EMBL" id="LR790094">
    <property type="protein sequence ID" value="CAB3265956.1"/>
    <property type="molecule type" value="mRNA"/>
</dbReference>
<dbReference type="GO" id="GO:0006816">
    <property type="term" value="P:calcium ion transport"/>
    <property type="evidence" value="ECO:0007669"/>
    <property type="project" value="TreeGrafter"/>
</dbReference>
<evidence type="ECO:0000256" key="8">
    <source>
        <dbReference type="SAM" id="MobiDB-lite"/>
    </source>
</evidence>
<keyword evidence="7 9" id="KW-0472">Membrane</keyword>
<evidence type="ECO:0000313" key="10">
    <source>
        <dbReference type="EMBL" id="CAB3265956.1"/>
    </source>
</evidence>
<evidence type="ECO:0000256" key="6">
    <source>
        <dbReference type="ARBA" id="ARBA00022989"/>
    </source>
</evidence>
<keyword evidence="4 9" id="KW-0812">Transmembrane</keyword>